<feature type="domain" description="PRD" evidence="8">
    <location>
        <begin position="197"/>
        <end position="302"/>
    </location>
</feature>
<evidence type="ECO:0000313" key="10">
    <source>
        <dbReference type="Proteomes" id="UP001142078"/>
    </source>
</evidence>
<keyword evidence="3" id="KW-0805">Transcription regulation</keyword>
<evidence type="ECO:0000259" key="8">
    <source>
        <dbReference type="PROSITE" id="PS51372"/>
    </source>
</evidence>
<feature type="domain" description="PTS EIIA type-2" evidence="6">
    <location>
        <begin position="514"/>
        <end position="654"/>
    </location>
</feature>
<dbReference type="AlphaFoldDB" id="A0A9X2MQY8"/>
<dbReference type="Gene3D" id="1.10.1790.10">
    <property type="entry name" value="PRD domain"/>
    <property type="match status" value="2"/>
</dbReference>
<keyword evidence="4" id="KW-0010">Activator</keyword>
<dbReference type="Proteomes" id="UP001142078">
    <property type="component" value="Unassembled WGS sequence"/>
</dbReference>
<keyword evidence="10" id="KW-1185">Reference proteome</keyword>
<dbReference type="InterPro" id="IPR001034">
    <property type="entry name" value="DeoR_HTH"/>
</dbReference>
<evidence type="ECO:0000256" key="3">
    <source>
        <dbReference type="ARBA" id="ARBA00023015"/>
    </source>
</evidence>
<dbReference type="Gene3D" id="3.40.50.2300">
    <property type="match status" value="1"/>
</dbReference>
<proteinExistence type="predicted"/>
<dbReference type="Pfam" id="PF02302">
    <property type="entry name" value="PTS_IIB"/>
    <property type="match status" value="1"/>
</dbReference>
<feature type="domain" description="PTS EIIB type-2" evidence="7">
    <location>
        <begin position="421"/>
        <end position="509"/>
    </location>
</feature>
<dbReference type="Pfam" id="PF00359">
    <property type="entry name" value="PTS_EIIA_2"/>
    <property type="match status" value="1"/>
</dbReference>
<dbReference type="GO" id="GO:0009401">
    <property type="term" value="P:phosphoenolpyruvate-dependent sugar phosphotransferase system"/>
    <property type="evidence" value="ECO:0007669"/>
    <property type="project" value="InterPro"/>
</dbReference>
<keyword evidence="1" id="KW-0808">Transferase</keyword>
<dbReference type="InterPro" id="IPR036390">
    <property type="entry name" value="WH_DNA-bd_sf"/>
</dbReference>
<dbReference type="GO" id="GO:0003700">
    <property type="term" value="F:DNA-binding transcription factor activity"/>
    <property type="evidence" value="ECO:0007669"/>
    <property type="project" value="InterPro"/>
</dbReference>
<keyword evidence="2" id="KW-0677">Repeat</keyword>
<dbReference type="InterPro" id="IPR002178">
    <property type="entry name" value="PTS_EIIA_type-2_dom"/>
</dbReference>
<evidence type="ECO:0000256" key="2">
    <source>
        <dbReference type="ARBA" id="ARBA00022737"/>
    </source>
</evidence>
<dbReference type="Gene3D" id="1.10.10.10">
    <property type="entry name" value="Winged helix-like DNA-binding domain superfamily/Winged helix DNA-binding domain"/>
    <property type="match status" value="2"/>
</dbReference>
<evidence type="ECO:0000256" key="4">
    <source>
        <dbReference type="ARBA" id="ARBA00023159"/>
    </source>
</evidence>
<accession>A0A9X2MQY8</accession>
<dbReference type="InterPro" id="IPR036634">
    <property type="entry name" value="PRD_sf"/>
</dbReference>
<dbReference type="PANTHER" id="PTHR30185">
    <property type="entry name" value="CRYPTIC BETA-GLUCOSIDE BGL OPERON ANTITERMINATOR"/>
    <property type="match status" value="1"/>
</dbReference>
<dbReference type="SUPFAM" id="SSF63520">
    <property type="entry name" value="PTS-regulatory domain, PRD"/>
    <property type="match status" value="2"/>
</dbReference>
<dbReference type="InterPro" id="IPR036388">
    <property type="entry name" value="WH-like_DNA-bd_sf"/>
</dbReference>
<evidence type="ECO:0000256" key="1">
    <source>
        <dbReference type="ARBA" id="ARBA00022679"/>
    </source>
</evidence>
<evidence type="ECO:0000259" key="6">
    <source>
        <dbReference type="PROSITE" id="PS51094"/>
    </source>
</evidence>
<sequence>MNIRLKEILRILLISTSPITVNKISEELGVSNKTIRNDLDKLDDYVEREGLLLIRKRGVGISIEGPNKTKVLLLEKIKDKDVVYIEPFSPNERKAYILKALFLNGKNITYRKLAEELYVSTNTIYKDLKKVEQWLENYNLMLDRRRNYIDIIGEEANYRKAISNFIQEIKKPNNMKEEFYSEYDGRIDYNTLKQLKVLMNLDYKAIEELLVDIEKELDFKFSQEAFINLIVHIAISIKRIQENKDITMSNETFNSINHTEEFRCAKEMANEMEKLFSIKIPKFEIGYITLHILGSKRHEKELENLNFSFEETNGFKLPLIMAKNIINIASEALKIDLTKDQNLLNGLVLHLRPTINRLKYGLTLKNPILDEIKEDYPEIYGVSWMTSVVFEKYLDIKIPESEIGYIAIHIGAAVERNKKRIRCLVVCHTGIGTSQLLLAKLERRFKELEIVGVRSSTKLNTYKLKDIDLIISTVPIQENKESLIVSPILNEYDIERLENFIFDYYNMTVYKSEDLLCKEIFFRRCKFSNKEDILFEMCQTLKERQYLKDGFEETVIKRERIMTTEVGKKFAIPHGDPKKVQKSCIALAVLEHPVIWKNEYVEFILMVCLTENDLYKGQSIFRNLNYFMDQDEFLKKLKAGYKSAKDALDRLESN</sequence>
<dbReference type="InterPro" id="IPR036095">
    <property type="entry name" value="PTS_EIIB-like_sf"/>
</dbReference>
<dbReference type="InterPro" id="IPR007737">
    <property type="entry name" value="Mga_HTH"/>
</dbReference>
<dbReference type="InterPro" id="IPR016152">
    <property type="entry name" value="PTrfase/Anion_transptr"/>
</dbReference>
<dbReference type="OrthoDB" id="3175596at2"/>
<dbReference type="InterPro" id="IPR013196">
    <property type="entry name" value="HTH_11"/>
</dbReference>
<evidence type="ECO:0000259" key="7">
    <source>
        <dbReference type="PROSITE" id="PS51099"/>
    </source>
</evidence>
<dbReference type="InterPro" id="IPR050661">
    <property type="entry name" value="BglG_antiterminators"/>
</dbReference>
<evidence type="ECO:0000313" key="9">
    <source>
        <dbReference type="EMBL" id="MCR2045621.1"/>
    </source>
</evidence>
<dbReference type="InterPro" id="IPR003501">
    <property type="entry name" value="PTS_EIIB_2/3"/>
</dbReference>
<dbReference type="Pfam" id="PF00874">
    <property type="entry name" value="PRD"/>
    <property type="match status" value="2"/>
</dbReference>
<dbReference type="InterPro" id="IPR013011">
    <property type="entry name" value="PTS_EIIB_2"/>
</dbReference>
<dbReference type="SMART" id="SM00420">
    <property type="entry name" value="HTH_DEOR"/>
    <property type="match status" value="1"/>
</dbReference>
<keyword evidence="5" id="KW-0804">Transcription</keyword>
<dbReference type="CDD" id="cd00211">
    <property type="entry name" value="PTS_IIA_fru"/>
    <property type="match status" value="1"/>
</dbReference>
<dbReference type="SUPFAM" id="SSF46785">
    <property type="entry name" value="Winged helix' DNA-binding domain"/>
    <property type="match status" value="2"/>
</dbReference>
<dbReference type="Pfam" id="PF08279">
    <property type="entry name" value="HTH_11"/>
    <property type="match status" value="1"/>
</dbReference>
<dbReference type="RefSeq" id="WP_050069766.1">
    <property type="nucleotide sequence ID" value="NZ_CABKTM010000025.1"/>
</dbReference>
<dbReference type="EMBL" id="JANJZL010000024">
    <property type="protein sequence ID" value="MCR2045621.1"/>
    <property type="molecule type" value="Genomic_DNA"/>
</dbReference>
<name>A0A9X2MQY8_9FIRM</name>
<feature type="domain" description="PRD" evidence="8">
    <location>
        <begin position="313"/>
        <end position="420"/>
    </location>
</feature>
<reference evidence="9" key="1">
    <citation type="submission" date="2022-07" db="EMBL/GenBank/DDBJ databases">
        <title>Enhanced cultured diversity of the mouse gut microbiota enables custom-made synthetic communities.</title>
        <authorList>
            <person name="Afrizal A."/>
        </authorList>
    </citation>
    <scope>NUCLEOTIDE SEQUENCE</scope>
    <source>
        <strain evidence="9">DSM 29482</strain>
    </source>
</reference>
<dbReference type="PROSITE" id="PS51372">
    <property type="entry name" value="PRD_2"/>
    <property type="match status" value="2"/>
</dbReference>
<dbReference type="Pfam" id="PF05043">
    <property type="entry name" value="Mga"/>
    <property type="match status" value="1"/>
</dbReference>
<dbReference type="InterPro" id="IPR011608">
    <property type="entry name" value="PRD"/>
</dbReference>
<dbReference type="CDD" id="cd05568">
    <property type="entry name" value="PTS_IIB_bgl_like"/>
    <property type="match status" value="1"/>
</dbReference>
<dbReference type="PANTHER" id="PTHR30185:SF18">
    <property type="entry name" value="TRANSCRIPTIONAL REGULATOR MTLR"/>
    <property type="match status" value="1"/>
</dbReference>
<organism evidence="9 10">
    <name type="scientific">Anaerosalibacter massiliensis</name>
    <dbReference type="NCBI Taxonomy" id="1347392"/>
    <lineage>
        <taxon>Bacteria</taxon>
        <taxon>Bacillati</taxon>
        <taxon>Bacillota</taxon>
        <taxon>Tissierellia</taxon>
        <taxon>Tissierellales</taxon>
        <taxon>Sporanaerobacteraceae</taxon>
        <taxon>Anaerosalibacter</taxon>
    </lineage>
</organism>
<evidence type="ECO:0000256" key="5">
    <source>
        <dbReference type="ARBA" id="ARBA00023163"/>
    </source>
</evidence>
<dbReference type="PROSITE" id="PS51094">
    <property type="entry name" value="PTS_EIIA_TYPE_2"/>
    <property type="match status" value="1"/>
</dbReference>
<gene>
    <name evidence="9" type="ORF">NSA23_16165</name>
</gene>
<dbReference type="SUPFAM" id="SSF55804">
    <property type="entry name" value="Phoshotransferase/anion transport protein"/>
    <property type="match status" value="1"/>
</dbReference>
<dbReference type="Gene3D" id="3.40.930.10">
    <property type="entry name" value="Mannitol-specific EII, Chain A"/>
    <property type="match status" value="1"/>
</dbReference>
<dbReference type="GO" id="GO:0008982">
    <property type="term" value="F:protein-N(PI)-phosphohistidine-sugar phosphotransferase activity"/>
    <property type="evidence" value="ECO:0007669"/>
    <property type="project" value="InterPro"/>
</dbReference>
<dbReference type="PROSITE" id="PS51099">
    <property type="entry name" value="PTS_EIIB_TYPE_2"/>
    <property type="match status" value="1"/>
</dbReference>
<dbReference type="SUPFAM" id="SSF52794">
    <property type="entry name" value="PTS system IIB component-like"/>
    <property type="match status" value="1"/>
</dbReference>
<comment type="caution">
    <text evidence="9">The sequence shown here is derived from an EMBL/GenBank/DDBJ whole genome shotgun (WGS) entry which is preliminary data.</text>
</comment>
<protein>
    <submittedName>
        <fullName evidence="9">BglG family transcription antiterminator</fullName>
    </submittedName>
</protein>